<dbReference type="OrthoDB" id="5513218at2"/>
<keyword evidence="4" id="KW-1185">Reference proteome</keyword>
<organism evidence="3 4">
    <name type="scientific">Prauserella shujinwangii</name>
    <dbReference type="NCBI Taxonomy" id="1453103"/>
    <lineage>
        <taxon>Bacteria</taxon>
        <taxon>Bacillati</taxon>
        <taxon>Actinomycetota</taxon>
        <taxon>Actinomycetes</taxon>
        <taxon>Pseudonocardiales</taxon>
        <taxon>Pseudonocardiaceae</taxon>
        <taxon>Prauserella</taxon>
    </lineage>
</organism>
<keyword evidence="1" id="KW-0732">Signal</keyword>
<dbReference type="EMBL" id="PVNH01000008">
    <property type="protein sequence ID" value="PRX45917.1"/>
    <property type="molecule type" value="Genomic_DNA"/>
</dbReference>
<evidence type="ECO:0000259" key="2">
    <source>
        <dbReference type="PROSITE" id="PS52006"/>
    </source>
</evidence>
<dbReference type="PROSITE" id="PS52006">
    <property type="entry name" value="GH64"/>
    <property type="match status" value="1"/>
</dbReference>
<dbReference type="InterPro" id="IPR042517">
    <property type="entry name" value="Glyco_hydro_64_N_2"/>
</dbReference>
<proteinExistence type="predicted"/>
<dbReference type="InterPro" id="IPR006311">
    <property type="entry name" value="TAT_signal"/>
</dbReference>
<dbReference type="PANTHER" id="PTHR38165">
    <property type="match status" value="1"/>
</dbReference>
<dbReference type="Pfam" id="PF16483">
    <property type="entry name" value="Glyco_hydro_64"/>
    <property type="match status" value="1"/>
</dbReference>
<dbReference type="RefSeq" id="WP_106180257.1">
    <property type="nucleotide sequence ID" value="NZ_PVNH01000008.1"/>
</dbReference>
<dbReference type="InterPro" id="IPR037176">
    <property type="entry name" value="Osmotin/thaumatin-like_sf"/>
</dbReference>
<dbReference type="PANTHER" id="PTHR38165:SF1">
    <property type="entry name" value="GLUCANASE B"/>
    <property type="match status" value="1"/>
</dbReference>
<gene>
    <name evidence="3" type="ORF">B0I33_10863</name>
</gene>
<reference evidence="3 4" key="1">
    <citation type="submission" date="2018-03" db="EMBL/GenBank/DDBJ databases">
        <title>Genomic Encyclopedia of Type Strains, Phase III (KMG-III): the genomes of soil and plant-associated and newly described type strains.</title>
        <authorList>
            <person name="Whitman W."/>
        </authorList>
    </citation>
    <scope>NUCLEOTIDE SEQUENCE [LARGE SCALE GENOMIC DNA]</scope>
    <source>
        <strain evidence="3 4">CGMCC 4.7125</strain>
    </source>
</reference>
<evidence type="ECO:0000313" key="3">
    <source>
        <dbReference type="EMBL" id="PRX45917.1"/>
    </source>
</evidence>
<dbReference type="PROSITE" id="PS51318">
    <property type="entry name" value="TAT"/>
    <property type="match status" value="1"/>
</dbReference>
<sequence length="401" mass="42584">MVDRRTFLAGIGATALSLPAATAWARPGRATGRAAAPAATLPLTIENSSGAFANSSIRVYIVGTDLVRDVQCRVTPDGMPVPVSLSDNGPDGYTDYSIPLSASGTTTLHLPSMSGRIYFALGDRLRFRAVTDGNGRPALQYPAGWVESDPNFGVLHDFVEFTHAAPGTPGLNPGMYCNTTMVDQFSVPLGIRLEGAASHTTGTLEPGGRDRIFATVAGQPEFSRLVVDDLRVIAPGHGIDAGRFPGDYFAPYVDEVWSSYGARDMRIDTGSATFTGRVDGSGEFVFTKHTGERTAIPKPSTRDVFFCDGALAAPNDGLRGPVASILGAGFNRSVLHDQPAQPSTDPATFYRRGVTNHYARALHENTVDGRAYGFAFDDVAGFASYVQDPAPASFHVTLTPF</sequence>
<protein>
    <submittedName>
        <fullName evidence="3">Beta-1,3-glucanase</fullName>
    </submittedName>
</protein>
<name>A0A2T0LR02_9PSEU</name>
<dbReference type="AlphaFoldDB" id="A0A2T0LR02"/>
<dbReference type="Proteomes" id="UP000238362">
    <property type="component" value="Unassembled WGS sequence"/>
</dbReference>
<dbReference type="InterPro" id="IPR032477">
    <property type="entry name" value="Glyco_hydro_64"/>
</dbReference>
<dbReference type="InterPro" id="IPR037398">
    <property type="entry name" value="Glyco_hydro_64_fam"/>
</dbReference>
<evidence type="ECO:0000256" key="1">
    <source>
        <dbReference type="SAM" id="SignalP"/>
    </source>
</evidence>
<comment type="caution">
    <text evidence="3">The sequence shown here is derived from an EMBL/GenBank/DDBJ whole genome shotgun (WGS) entry which is preliminary data.</text>
</comment>
<evidence type="ECO:0000313" key="4">
    <source>
        <dbReference type="Proteomes" id="UP000238362"/>
    </source>
</evidence>
<feature type="signal peptide" evidence="1">
    <location>
        <begin position="1"/>
        <end position="25"/>
    </location>
</feature>
<feature type="domain" description="GH64" evidence="2">
    <location>
        <begin position="38"/>
        <end position="400"/>
    </location>
</feature>
<dbReference type="Gene3D" id="2.60.110.10">
    <property type="entry name" value="Thaumatin"/>
    <property type="match status" value="1"/>
</dbReference>
<dbReference type="Gene3D" id="3.30.920.50">
    <property type="entry name" value="Beta-1,3-glucanase, C-terminal domain"/>
    <property type="match status" value="1"/>
</dbReference>
<feature type="chain" id="PRO_5015631323" evidence="1">
    <location>
        <begin position="26"/>
        <end position="401"/>
    </location>
</feature>
<accession>A0A2T0LR02</accession>